<dbReference type="GO" id="GO:0003700">
    <property type="term" value="F:DNA-binding transcription factor activity"/>
    <property type="evidence" value="ECO:0007669"/>
    <property type="project" value="InterPro"/>
</dbReference>
<evidence type="ECO:0000313" key="9">
    <source>
        <dbReference type="Proteomes" id="UP000275368"/>
    </source>
</evidence>
<dbReference type="RefSeq" id="WP_125655617.1">
    <property type="nucleotide sequence ID" value="NZ_AP019308.1"/>
</dbReference>
<evidence type="ECO:0000256" key="7">
    <source>
        <dbReference type="ARBA" id="ARBA00023163"/>
    </source>
</evidence>
<dbReference type="InterPro" id="IPR043128">
    <property type="entry name" value="Rev_trsase/Diguanyl_cyclase"/>
</dbReference>
<dbReference type="PROSITE" id="PS50110">
    <property type="entry name" value="RESPONSE_REGULATORY"/>
    <property type="match status" value="1"/>
</dbReference>
<evidence type="ECO:0000256" key="4">
    <source>
        <dbReference type="ARBA" id="ARBA00023012"/>
    </source>
</evidence>
<gene>
    <name evidence="8" type="ORF">Back11_18650</name>
</gene>
<evidence type="ECO:0000256" key="2">
    <source>
        <dbReference type="ARBA" id="ARBA00022490"/>
    </source>
</evidence>
<dbReference type="OrthoDB" id="9794370at2"/>
<dbReference type="CDD" id="cd17536">
    <property type="entry name" value="REC_YesN-like"/>
    <property type="match status" value="1"/>
</dbReference>
<keyword evidence="5" id="KW-0805">Transcription regulation</keyword>
<dbReference type="SUPFAM" id="SSF52172">
    <property type="entry name" value="CheY-like"/>
    <property type="match status" value="1"/>
</dbReference>
<dbReference type="PANTHER" id="PTHR42713">
    <property type="entry name" value="HISTIDINE KINASE-RELATED"/>
    <property type="match status" value="1"/>
</dbReference>
<protein>
    <submittedName>
        <fullName evidence="8">DNA-binding response regulator</fullName>
    </submittedName>
</protein>
<dbReference type="Gene3D" id="3.40.50.2300">
    <property type="match status" value="1"/>
</dbReference>
<keyword evidence="6 8" id="KW-0238">DNA-binding</keyword>
<dbReference type="InterPro" id="IPR051552">
    <property type="entry name" value="HptR"/>
</dbReference>
<reference evidence="8 9" key="1">
    <citation type="submission" date="2018-11" db="EMBL/GenBank/DDBJ databases">
        <title>Complete genome sequence of Paenibacillus baekrokdamisoli strain KCTC 33723.</title>
        <authorList>
            <person name="Kang S.W."/>
            <person name="Lee K.C."/>
            <person name="Kim K.K."/>
            <person name="Kim J.S."/>
            <person name="Kim D.S."/>
            <person name="Ko S.H."/>
            <person name="Yang S.H."/>
            <person name="Lee J.S."/>
        </authorList>
    </citation>
    <scope>NUCLEOTIDE SEQUENCE [LARGE SCALE GENOMIC DNA]</scope>
    <source>
        <strain evidence="8 9">KCTC 33723</strain>
    </source>
</reference>
<evidence type="ECO:0000256" key="6">
    <source>
        <dbReference type="ARBA" id="ARBA00023125"/>
    </source>
</evidence>
<keyword evidence="3" id="KW-0597">Phosphoprotein</keyword>
<dbReference type="SMART" id="SM00342">
    <property type="entry name" value="HTH_ARAC"/>
    <property type="match status" value="1"/>
</dbReference>
<evidence type="ECO:0000313" key="8">
    <source>
        <dbReference type="EMBL" id="BBH20520.1"/>
    </source>
</evidence>
<keyword evidence="9" id="KW-1185">Reference proteome</keyword>
<evidence type="ECO:0000256" key="5">
    <source>
        <dbReference type="ARBA" id="ARBA00023015"/>
    </source>
</evidence>
<keyword evidence="2" id="KW-0963">Cytoplasm</keyword>
<dbReference type="Pfam" id="PF00072">
    <property type="entry name" value="Response_reg"/>
    <property type="match status" value="1"/>
</dbReference>
<comment type="subcellular location">
    <subcellularLocation>
        <location evidence="1">Cytoplasm</location>
    </subcellularLocation>
</comment>
<dbReference type="PANTHER" id="PTHR42713:SF3">
    <property type="entry name" value="TRANSCRIPTIONAL REGULATORY PROTEIN HPTR"/>
    <property type="match status" value="1"/>
</dbReference>
<dbReference type="InterPro" id="IPR011006">
    <property type="entry name" value="CheY-like_superfamily"/>
</dbReference>
<dbReference type="KEGG" id="pbk:Back11_18650"/>
<dbReference type="Proteomes" id="UP000275368">
    <property type="component" value="Chromosome"/>
</dbReference>
<dbReference type="InterPro" id="IPR041522">
    <property type="entry name" value="CdaR_GGDEF"/>
</dbReference>
<dbReference type="InterPro" id="IPR001789">
    <property type="entry name" value="Sig_transdc_resp-reg_receiver"/>
</dbReference>
<dbReference type="Pfam" id="PF12833">
    <property type="entry name" value="HTH_18"/>
    <property type="match status" value="1"/>
</dbReference>
<dbReference type="GO" id="GO:0043565">
    <property type="term" value="F:sequence-specific DNA binding"/>
    <property type="evidence" value="ECO:0007669"/>
    <property type="project" value="InterPro"/>
</dbReference>
<dbReference type="Gene3D" id="3.30.70.270">
    <property type="match status" value="1"/>
</dbReference>
<dbReference type="PROSITE" id="PS01124">
    <property type="entry name" value="HTH_ARAC_FAMILY_2"/>
    <property type="match status" value="1"/>
</dbReference>
<dbReference type="Pfam" id="PF17853">
    <property type="entry name" value="GGDEF_2"/>
    <property type="match status" value="1"/>
</dbReference>
<keyword evidence="7" id="KW-0804">Transcription</keyword>
<organism evidence="8 9">
    <name type="scientific">Paenibacillus baekrokdamisoli</name>
    <dbReference type="NCBI Taxonomy" id="1712516"/>
    <lineage>
        <taxon>Bacteria</taxon>
        <taxon>Bacillati</taxon>
        <taxon>Bacillota</taxon>
        <taxon>Bacilli</taxon>
        <taxon>Bacillales</taxon>
        <taxon>Paenibacillaceae</taxon>
        <taxon>Paenibacillus</taxon>
    </lineage>
</organism>
<proteinExistence type="predicted"/>
<name>A0A3G9INU1_9BACL</name>
<evidence type="ECO:0000256" key="1">
    <source>
        <dbReference type="ARBA" id="ARBA00004496"/>
    </source>
</evidence>
<dbReference type="GO" id="GO:0000160">
    <property type="term" value="P:phosphorelay signal transduction system"/>
    <property type="evidence" value="ECO:0007669"/>
    <property type="project" value="UniProtKB-KW"/>
</dbReference>
<sequence>MYRILIAEDEMLVRLGLKSMIEWDKFNMKVIADVANGQDAWRVYEEHRPEIIITDIKMPVMDGMELISKIRLQDQHTKIVILTCLEQFNLLHKAMSLGVSDYIVKLTMTSEEMENVLQKLHTELQASQPQIKVIPNLDVDALKENIFKDFMFRNRYTENEFSNTIAGMNLRLKAIKLTLCIMEIDQYKQLQDKFKDEKGQLIRISLLNVLEEVLQSHGRGEAFHDEDNRYVLLFSFHDMVSEQKITEILQQILEHIRKVMLSYFNVSISFGISTQKNGYSALRLQYNDSIQVLEKKFFLGFGAVLNCREGSEKRFEEIIKEKLVQHIHKWETVDEEQSKAMYISVSNLYESGSLSIKADIKGMFVQWLQWPMSSLHVSDAGKVSLFASYADRLLRATILDQMIDISNEFLDQIIEIKSQRKLSREVIKVLSYIERSYAGDIPLQQAASHVGISPGYLSALFKKEMGINFVEYLLKFRIEKAKALLLSTQMKSYEIAERVGMDNHTYFSKMFKRTTGVGPREFRNQWMTNPVEENAGYEED</sequence>
<evidence type="ECO:0000256" key="3">
    <source>
        <dbReference type="ARBA" id="ARBA00022553"/>
    </source>
</evidence>
<dbReference type="SUPFAM" id="SSF46689">
    <property type="entry name" value="Homeodomain-like"/>
    <property type="match status" value="2"/>
</dbReference>
<accession>A0A3G9INU1</accession>
<dbReference type="AlphaFoldDB" id="A0A3G9INU1"/>
<keyword evidence="4" id="KW-0902">Two-component regulatory system</keyword>
<dbReference type="EMBL" id="AP019308">
    <property type="protein sequence ID" value="BBH20520.1"/>
    <property type="molecule type" value="Genomic_DNA"/>
</dbReference>
<dbReference type="InterPro" id="IPR018060">
    <property type="entry name" value="HTH_AraC"/>
</dbReference>
<dbReference type="Gene3D" id="1.10.10.60">
    <property type="entry name" value="Homeodomain-like"/>
    <property type="match status" value="2"/>
</dbReference>
<dbReference type="GO" id="GO:0005737">
    <property type="term" value="C:cytoplasm"/>
    <property type="evidence" value="ECO:0007669"/>
    <property type="project" value="UniProtKB-SubCell"/>
</dbReference>
<dbReference type="SMART" id="SM00448">
    <property type="entry name" value="REC"/>
    <property type="match status" value="1"/>
</dbReference>
<dbReference type="InterPro" id="IPR009057">
    <property type="entry name" value="Homeodomain-like_sf"/>
</dbReference>